<reference evidence="2 3" key="1">
    <citation type="journal article" date="2024" name="bioRxiv">
        <title>Comparative genomics of Cryptococcus and Kwoniella reveals pathogenesis evolution and contrasting karyotype dynamics via intercentromeric recombination or chromosome fusion.</title>
        <authorList>
            <person name="Coelho M.A."/>
            <person name="David-Palma M."/>
            <person name="Shea T."/>
            <person name="Bowers K."/>
            <person name="McGinley-Smith S."/>
            <person name="Mohammad A.W."/>
            <person name="Gnirke A."/>
            <person name="Yurkov A.M."/>
            <person name="Nowrousian M."/>
            <person name="Sun S."/>
            <person name="Cuomo C.A."/>
            <person name="Heitman J."/>
        </authorList>
    </citation>
    <scope>NUCLEOTIDE SEQUENCE [LARGE SCALE GENOMIC DNA]</scope>
    <source>
        <strain evidence="2 3">CBS 13917</strain>
    </source>
</reference>
<keyword evidence="3" id="KW-1185">Reference proteome</keyword>
<feature type="region of interest" description="Disordered" evidence="1">
    <location>
        <begin position="1"/>
        <end position="34"/>
    </location>
</feature>
<organism evidence="2 3">
    <name type="scientific">Kwoniella newhampshirensis</name>
    <dbReference type="NCBI Taxonomy" id="1651941"/>
    <lineage>
        <taxon>Eukaryota</taxon>
        <taxon>Fungi</taxon>
        <taxon>Dikarya</taxon>
        <taxon>Basidiomycota</taxon>
        <taxon>Agaricomycotina</taxon>
        <taxon>Tremellomycetes</taxon>
        <taxon>Tremellales</taxon>
        <taxon>Cryptococcaceae</taxon>
        <taxon>Kwoniella</taxon>
    </lineage>
</organism>
<feature type="compositionally biased region" description="Low complexity" evidence="1">
    <location>
        <begin position="1"/>
        <end position="10"/>
    </location>
</feature>
<dbReference type="GeneID" id="92183648"/>
<comment type="caution">
    <text evidence="2">The sequence shown here is derived from an EMBL/GenBank/DDBJ whole genome shotgun (WGS) entry which is preliminary data.</text>
</comment>
<evidence type="ECO:0000313" key="2">
    <source>
        <dbReference type="EMBL" id="KAK8844543.1"/>
    </source>
</evidence>
<sequence length="150" mass="16518">MPSSSSSSSAAKRKKSEEEALAKKRKEYMKKADPKTVDELKNAEDLQREWFTEGEWRPSWALVEFDGDACLKNITERPNDGFYAPAGTMLPLGAQLPEMTVLKYGGYIPEGTSFPGGVLVPLHARMVNLLPQETKKAPSPAAAESMCLLQ</sequence>
<name>A0AAW0YIN0_9TREE</name>
<gene>
    <name evidence="2" type="ORF">IAR55_006390</name>
</gene>
<evidence type="ECO:0000256" key="1">
    <source>
        <dbReference type="SAM" id="MobiDB-lite"/>
    </source>
</evidence>
<protein>
    <submittedName>
        <fullName evidence="2">Uncharacterized protein</fullName>
    </submittedName>
</protein>
<dbReference type="Proteomes" id="UP001388673">
    <property type="component" value="Unassembled WGS sequence"/>
</dbReference>
<dbReference type="KEGG" id="kne:92183648"/>
<proteinExistence type="predicted"/>
<accession>A0AAW0YIN0</accession>
<evidence type="ECO:0000313" key="3">
    <source>
        <dbReference type="Proteomes" id="UP001388673"/>
    </source>
</evidence>
<dbReference type="AlphaFoldDB" id="A0AAW0YIN0"/>
<dbReference type="RefSeq" id="XP_066799767.1">
    <property type="nucleotide sequence ID" value="XM_066949473.1"/>
</dbReference>
<dbReference type="EMBL" id="JBCAWK010000013">
    <property type="protein sequence ID" value="KAK8844543.1"/>
    <property type="molecule type" value="Genomic_DNA"/>
</dbReference>